<dbReference type="Proteomes" id="UP000221468">
    <property type="component" value="Segment"/>
</dbReference>
<organism evidence="1 2">
    <name type="scientific">Proteus phage VB_PmiS-Isfahan</name>
    <dbReference type="NCBI Taxonomy" id="1969841"/>
    <lineage>
        <taxon>Viruses</taxon>
        <taxon>Duplodnaviria</taxon>
        <taxon>Heunggongvirae</taxon>
        <taxon>Uroviricota</taxon>
        <taxon>Caudoviricetes</taxon>
        <taxon>Gorganvirus</taxon>
        <taxon>Gorganvirus isfahan</taxon>
    </lineage>
</organism>
<reference evidence="1 2" key="1">
    <citation type="journal article" date="2019" name="Genomics">
        <title>Genomic analyses of a novel bacteriophage (VB_PmiS-Isfahan) within Siphoviridae family infecting Proteus mirabilis.</title>
        <authorList>
            <person name="Yazdi M."/>
            <person name="Bouzari M."/>
            <person name="Ghaemi E.A."/>
        </authorList>
    </citation>
    <scope>NUCLEOTIDE SEQUENCE [LARGE SCALE GENOMIC DNA]</scope>
</reference>
<dbReference type="KEGG" id="vg:40076422"/>
<dbReference type="EMBL" id="KY742649">
    <property type="protein sequence ID" value="AQZ54571.1"/>
    <property type="molecule type" value="Genomic_DNA"/>
</dbReference>
<dbReference type="InterPro" id="IPR044000">
    <property type="entry name" value="Phage_tube_2"/>
</dbReference>
<dbReference type="OrthoDB" id="8985at10239"/>
<proteinExistence type="predicted"/>
<keyword evidence="2" id="KW-1185">Reference proteome</keyword>
<name>A0A1U9ZA39_9CAUD</name>
<dbReference type="RefSeq" id="YP_009600616.1">
    <property type="nucleotide sequence ID" value="NC_041925.1"/>
</dbReference>
<accession>A0A1U9ZA39</accession>
<sequence>MAKIFDCNQVPAADVNATQLSTVKECEPTSTSVWQKEQPNEISAFNADYTPVSRNPISTNRAARKGTISDVEVAPAFQTDVTIGTAEYWIPPFLYSDWNGIKPVTGKIAEAGKITLDSPLELPFDTVIEVSGSKVIKNNAVYTVSKVGNDDPNTLNVDGLELDADNPVTVSVVGAKTNVSLDNGKLTIPDNTYKLPVGSQLFIKDKGFIRVREVLSDTEYLVDNHDIEEPMTSTLVEIYFSSFVSNVAQDSPLYKKTQLTMEAKFNTTPVTYRYARAVEPNQLTINAPLTDKMNMDMTFIAQEMQTVSDPLPEASHVDYKSDEALNTVTNISRVRIADLDEKGLSTYMKDVTLTINNNAQGEKVLGKMGSAFTSLGDLEVTMNTETVMTDANVLKAIENNTSVDFTLACKNGDGALIFNIPTATISNGALTMSRGEKVKVGTDLTGYLDDHYGFVIGVSLFKYLP</sequence>
<dbReference type="GeneID" id="40076422"/>
<evidence type="ECO:0000313" key="2">
    <source>
        <dbReference type="Proteomes" id="UP000221468"/>
    </source>
</evidence>
<dbReference type="Pfam" id="PF18906">
    <property type="entry name" value="Phage_tube_2"/>
    <property type="match status" value="1"/>
</dbReference>
<evidence type="ECO:0000313" key="1">
    <source>
        <dbReference type="EMBL" id="AQZ54571.1"/>
    </source>
</evidence>
<protein>
    <submittedName>
        <fullName evidence="1">Major tail protein</fullName>
    </submittedName>
</protein>